<accession>A0A6A4S6L7</accession>
<sequence>MSRGELLWTRQQRFSSFSLIRTRFIILTQIKLNIADVCHARGLVVTLAAREELYSDVTVDSAARSTAGGRKCENICRLRCGRPAVPERCKSDVTMFLPLRAGKVKWKFTVQHKKSNCSPSPDGLGSAPHSITAVVLLRSPSLYTRSNLYKRSSIPTQTWSSDSKPNDPNHLELVVPARLLLSLGPGNRLSNLRPTPEAPR</sequence>
<evidence type="ECO:0000313" key="1">
    <source>
        <dbReference type="EMBL" id="KAF0027838.1"/>
    </source>
</evidence>
<organism evidence="1 2">
    <name type="scientific">Scophthalmus maximus</name>
    <name type="common">Turbot</name>
    <name type="synonym">Psetta maxima</name>
    <dbReference type="NCBI Taxonomy" id="52904"/>
    <lineage>
        <taxon>Eukaryota</taxon>
        <taxon>Metazoa</taxon>
        <taxon>Chordata</taxon>
        <taxon>Craniata</taxon>
        <taxon>Vertebrata</taxon>
        <taxon>Euteleostomi</taxon>
        <taxon>Actinopterygii</taxon>
        <taxon>Neopterygii</taxon>
        <taxon>Teleostei</taxon>
        <taxon>Neoteleostei</taxon>
        <taxon>Acanthomorphata</taxon>
        <taxon>Carangaria</taxon>
        <taxon>Pleuronectiformes</taxon>
        <taxon>Pleuronectoidei</taxon>
        <taxon>Scophthalmidae</taxon>
        <taxon>Scophthalmus</taxon>
    </lineage>
</organism>
<protein>
    <submittedName>
        <fullName evidence="1">Uncharacterized protein</fullName>
    </submittedName>
</protein>
<comment type="caution">
    <text evidence="1">The sequence shown here is derived from an EMBL/GenBank/DDBJ whole genome shotgun (WGS) entry which is preliminary data.</text>
</comment>
<dbReference type="AlphaFoldDB" id="A0A6A4S6L7"/>
<gene>
    <name evidence="1" type="ORF">F2P81_020579</name>
</gene>
<proteinExistence type="predicted"/>
<dbReference type="EMBL" id="VEVO01000018">
    <property type="protein sequence ID" value="KAF0027838.1"/>
    <property type="molecule type" value="Genomic_DNA"/>
</dbReference>
<name>A0A6A4S6L7_SCOMX</name>
<reference evidence="1 2" key="1">
    <citation type="submission" date="2019-06" db="EMBL/GenBank/DDBJ databases">
        <title>Draft genomes of female and male turbot (Scophthalmus maximus).</title>
        <authorList>
            <person name="Xu H."/>
            <person name="Xu X.-W."/>
            <person name="Shao C."/>
            <person name="Chen S."/>
        </authorList>
    </citation>
    <scope>NUCLEOTIDE SEQUENCE [LARGE SCALE GENOMIC DNA]</scope>
    <source>
        <strain evidence="1">Ysfricsl-2016a</strain>
        <tissue evidence="1">Blood</tissue>
    </source>
</reference>
<dbReference type="Proteomes" id="UP000438429">
    <property type="component" value="Unassembled WGS sequence"/>
</dbReference>
<evidence type="ECO:0000313" key="2">
    <source>
        <dbReference type="Proteomes" id="UP000438429"/>
    </source>
</evidence>